<protein>
    <recommendedName>
        <fullName evidence="3">Lipoprotein</fullName>
    </recommendedName>
</protein>
<evidence type="ECO:0000313" key="1">
    <source>
        <dbReference type="EMBL" id="WNM63295.1"/>
    </source>
</evidence>
<name>A0AA96GMR5_9BACT</name>
<gene>
    <name evidence="1" type="ORF">PQG83_05945</name>
</gene>
<dbReference type="AlphaFoldDB" id="A0AA96GMR5"/>
<dbReference type="KEGG" id="nneo:PQG83_05945"/>
<keyword evidence="2" id="KW-1185">Reference proteome</keyword>
<dbReference type="RefSeq" id="WP_312747787.1">
    <property type="nucleotide sequence ID" value="NZ_CP116968.1"/>
</dbReference>
<dbReference type="PROSITE" id="PS51257">
    <property type="entry name" value="PROKAR_LIPOPROTEIN"/>
    <property type="match status" value="1"/>
</dbReference>
<dbReference type="Proteomes" id="UP001302494">
    <property type="component" value="Chromosome"/>
</dbReference>
<organism evidence="1 2">
    <name type="scientific">Candidatus Nitrospira neomarina</name>
    <dbReference type="NCBI Taxonomy" id="3020899"/>
    <lineage>
        <taxon>Bacteria</taxon>
        <taxon>Pseudomonadati</taxon>
        <taxon>Nitrospirota</taxon>
        <taxon>Nitrospiria</taxon>
        <taxon>Nitrospirales</taxon>
        <taxon>Nitrospiraceae</taxon>
        <taxon>Nitrospira</taxon>
    </lineage>
</organism>
<dbReference type="EMBL" id="CP116968">
    <property type="protein sequence ID" value="WNM63295.1"/>
    <property type="molecule type" value="Genomic_DNA"/>
</dbReference>
<proteinExistence type="predicted"/>
<sequence length="175" mass="19345">MNHKPLVSTHIRFILVSLLSIMVIGCQSLQPKSTGELAMEDHDFLGIWDAYNHCVNSSDVQHMQANLDVLASAPKPISLDDSPIPVPAFLKKWSTARGSRLAVDPRAMAASCSIHLAEVAQLSADWPTALRTFQEILKNFPEPQYAFYVSKANQAMEQLTTVRPVSLAFQEALVE</sequence>
<evidence type="ECO:0000313" key="2">
    <source>
        <dbReference type="Proteomes" id="UP001302494"/>
    </source>
</evidence>
<evidence type="ECO:0008006" key="3">
    <source>
        <dbReference type="Google" id="ProtNLM"/>
    </source>
</evidence>
<reference evidence="1 2" key="1">
    <citation type="submission" date="2023-01" db="EMBL/GenBank/DDBJ databases">
        <title>Cultivation and genomic characterization of new, ubiquitous marine nitrite-oxidizing bacteria from the Nitrospirales.</title>
        <authorList>
            <person name="Mueller A.J."/>
            <person name="Daebeler A."/>
            <person name="Herbold C.W."/>
            <person name="Kirkegaard R.H."/>
            <person name="Daims H."/>
        </authorList>
    </citation>
    <scope>NUCLEOTIDE SEQUENCE [LARGE SCALE GENOMIC DNA]</scope>
    <source>
        <strain evidence="1 2">DK</strain>
    </source>
</reference>
<accession>A0AA96GMR5</accession>